<proteinExistence type="predicted"/>
<evidence type="ECO:0000256" key="3">
    <source>
        <dbReference type="ARBA" id="ARBA00023004"/>
    </source>
</evidence>
<feature type="domain" description="4Fe-4S ferredoxin-type" evidence="5">
    <location>
        <begin position="1"/>
        <end position="28"/>
    </location>
</feature>
<keyword evidence="2" id="KW-0479">Metal-binding</keyword>
<dbReference type="Pfam" id="PF12838">
    <property type="entry name" value="Fer4_7"/>
    <property type="match status" value="1"/>
</dbReference>
<evidence type="ECO:0000256" key="2">
    <source>
        <dbReference type="ARBA" id="ARBA00022723"/>
    </source>
</evidence>
<reference evidence="6" key="1">
    <citation type="submission" date="2020-10" db="EMBL/GenBank/DDBJ databases">
        <authorList>
            <person name="Gilroy R."/>
        </authorList>
    </citation>
    <scope>NUCLEOTIDE SEQUENCE</scope>
    <source>
        <strain evidence="6">F6-4510</strain>
    </source>
</reference>
<evidence type="ECO:0000259" key="5">
    <source>
        <dbReference type="PROSITE" id="PS51379"/>
    </source>
</evidence>
<dbReference type="PROSITE" id="PS00198">
    <property type="entry name" value="4FE4S_FER_1"/>
    <property type="match status" value="1"/>
</dbReference>
<dbReference type="InterPro" id="IPR050294">
    <property type="entry name" value="RnfB_subfamily"/>
</dbReference>
<dbReference type="Proteomes" id="UP000823611">
    <property type="component" value="Unassembled WGS sequence"/>
</dbReference>
<evidence type="ECO:0000256" key="1">
    <source>
        <dbReference type="ARBA" id="ARBA00022485"/>
    </source>
</evidence>
<gene>
    <name evidence="6" type="ORF">IAC55_06510</name>
</gene>
<name>A0A9D9E0Y3_9FIRM</name>
<keyword evidence="1" id="KW-0004">4Fe-4S</keyword>
<dbReference type="InterPro" id="IPR017896">
    <property type="entry name" value="4Fe4S_Fe-S-bd"/>
</dbReference>
<dbReference type="AlphaFoldDB" id="A0A9D9E0Y3"/>
<dbReference type="EMBL" id="JADIMX010000121">
    <property type="protein sequence ID" value="MBO8434954.1"/>
    <property type="molecule type" value="Genomic_DNA"/>
</dbReference>
<keyword evidence="4" id="KW-0411">Iron-sulfur</keyword>
<reference evidence="6" key="2">
    <citation type="journal article" date="2021" name="PeerJ">
        <title>Extensive microbial diversity within the chicken gut microbiome revealed by metagenomics and culture.</title>
        <authorList>
            <person name="Gilroy R."/>
            <person name="Ravi A."/>
            <person name="Getino M."/>
            <person name="Pursley I."/>
            <person name="Horton D.L."/>
            <person name="Alikhan N.F."/>
            <person name="Baker D."/>
            <person name="Gharbi K."/>
            <person name="Hall N."/>
            <person name="Watson M."/>
            <person name="Adriaenssens E.M."/>
            <person name="Foster-Nyarko E."/>
            <person name="Jarju S."/>
            <person name="Secka A."/>
            <person name="Antonio M."/>
            <person name="Oren A."/>
            <person name="Chaudhuri R.R."/>
            <person name="La Ragione R."/>
            <person name="Hildebrand F."/>
            <person name="Pallen M.J."/>
        </authorList>
    </citation>
    <scope>NUCLEOTIDE SEQUENCE</scope>
    <source>
        <strain evidence="6">F6-4510</strain>
    </source>
</reference>
<dbReference type="Gene3D" id="3.30.70.20">
    <property type="match status" value="1"/>
</dbReference>
<sequence>MAYQIDSSCIGCGACASECPTSCIVEDGGVFKVNEGDCIECGSCAGVCPVGAPKLA</sequence>
<accession>A0A9D9E0Y3</accession>
<dbReference type="PANTHER" id="PTHR42859:SF2">
    <property type="entry name" value="FERREDOXIN"/>
    <property type="match status" value="1"/>
</dbReference>
<dbReference type="SUPFAM" id="SSF54862">
    <property type="entry name" value="4Fe-4S ferredoxins"/>
    <property type="match status" value="1"/>
</dbReference>
<feature type="domain" description="4Fe-4S ferredoxin-type" evidence="5">
    <location>
        <begin position="29"/>
        <end position="56"/>
    </location>
</feature>
<dbReference type="PROSITE" id="PS51379">
    <property type="entry name" value="4FE4S_FER_2"/>
    <property type="match status" value="2"/>
</dbReference>
<protein>
    <submittedName>
        <fullName evidence="6">4Fe-4S binding protein</fullName>
    </submittedName>
</protein>
<dbReference type="GO" id="GO:0051539">
    <property type="term" value="F:4 iron, 4 sulfur cluster binding"/>
    <property type="evidence" value="ECO:0007669"/>
    <property type="project" value="UniProtKB-KW"/>
</dbReference>
<evidence type="ECO:0000313" key="7">
    <source>
        <dbReference type="Proteomes" id="UP000823611"/>
    </source>
</evidence>
<dbReference type="PANTHER" id="PTHR42859">
    <property type="entry name" value="OXIDOREDUCTASE"/>
    <property type="match status" value="1"/>
</dbReference>
<evidence type="ECO:0000313" key="6">
    <source>
        <dbReference type="EMBL" id="MBO8434954.1"/>
    </source>
</evidence>
<dbReference type="InterPro" id="IPR017900">
    <property type="entry name" value="4Fe4S_Fe_S_CS"/>
</dbReference>
<organism evidence="6 7">
    <name type="scientific">Candidatus Fimicola merdigallinarum</name>
    <dbReference type="NCBI Taxonomy" id="2840819"/>
    <lineage>
        <taxon>Bacteria</taxon>
        <taxon>Bacillati</taxon>
        <taxon>Bacillota</taxon>
        <taxon>Clostridia</taxon>
        <taxon>Lachnospirales</taxon>
        <taxon>Lachnospiraceae</taxon>
        <taxon>Lachnospiraceae incertae sedis</taxon>
        <taxon>Candidatus Fimicola</taxon>
    </lineage>
</organism>
<keyword evidence="3" id="KW-0408">Iron</keyword>
<dbReference type="GO" id="GO:0046872">
    <property type="term" value="F:metal ion binding"/>
    <property type="evidence" value="ECO:0007669"/>
    <property type="project" value="UniProtKB-KW"/>
</dbReference>
<evidence type="ECO:0000256" key="4">
    <source>
        <dbReference type="ARBA" id="ARBA00023014"/>
    </source>
</evidence>
<comment type="caution">
    <text evidence="6">The sequence shown here is derived from an EMBL/GenBank/DDBJ whole genome shotgun (WGS) entry which is preliminary data.</text>
</comment>